<dbReference type="KEGG" id="pdh:B9T62_31860"/>
<proteinExistence type="predicted"/>
<dbReference type="RefSeq" id="WP_087918918.1">
    <property type="nucleotide sequence ID" value="NZ_CP021780.1"/>
</dbReference>
<organism evidence="1 2">
    <name type="scientific">Paenibacillus donghaensis</name>
    <dbReference type="NCBI Taxonomy" id="414771"/>
    <lineage>
        <taxon>Bacteria</taxon>
        <taxon>Bacillati</taxon>
        <taxon>Bacillota</taxon>
        <taxon>Bacilli</taxon>
        <taxon>Bacillales</taxon>
        <taxon>Paenibacillaceae</taxon>
        <taxon>Paenibacillus</taxon>
    </lineage>
</organism>
<evidence type="ECO:0000313" key="2">
    <source>
        <dbReference type="Proteomes" id="UP000249890"/>
    </source>
</evidence>
<dbReference type="OrthoDB" id="2625515at2"/>
<protein>
    <submittedName>
        <fullName evidence="1">Uncharacterized protein</fullName>
    </submittedName>
</protein>
<keyword evidence="2" id="KW-1185">Reference proteome</keyword>
<dbReference type="Proteomes" id="UP000249890">
    <property type="component" value="Chromosome"/>
</dbReference>
<name>A0A2Z2KQE6_9BACL</name>
<dbReference type="AlphaFoldDB" id="A0A2Z2KQE6"/>
<reference evidence="1 2" key="1">
    <citation type="submission" date="2017-06" db="EMBL/GenBank/DDBJ databases">
        <title>Complete genome sequence of Paenibacillus donghaensis KCTC 13049T isolated from East Sea sediment, South Korea.</title>
        <authorList>
            <person name="Jung B.K."/>
            <person name="Hong S.-J."/>
            <person name="Shin J.-H."/>
        </authorList>
    </citation>
    <scope>NUCLEOTIDE SEQUENCE [LARGE SCALE GENOMIC DNA]</scope>
    <source>
        <strain evidence="1 2">KCTC 13049</strain>
    </source>
</reference>
<sequence>MNKQQQQRIFDFLKTSLDPEGTIHFLALAAIEQERVEHLQSTTIKVRVALTYQEDHSINTYFDGSDMFIMMAPTEIQFTKEDEWADGRARNHFIRKY</sequence>
<accession>A0A2Z2KQE6</accession>
<dbReference type="EMBL" id="CP021780">
    <property type="protein sequence ID" value="ASA24949.1"/>
    <property type="molecule type" value="Genomic_DNA"/>
</dbReference>
<gene>
    <name evidence="1" type="ORF">B9T62_31860</name>
</gene>
<evidence type="ECO:0000313" key="1">
    <source>
        <dbReference type="EMBL" id="ASA24949.1"/>
    </source>
</evidence>